<feature type="transmembrane region" description="Helical" evidence="1">
    <location>
        <begin position="318"/>
        <end position="337"/>
    </location>
</feature>
<keyword evidence="1" id="KW-0812">Transmembrane</keyword>
<dbReference type="RefSeq" id="WP_114065560.1">
    <property type="nucleotide sequence ID" value="NZ_CP030850.1"/>
</dbReference>
<evidence type="ECO:0000256" key="2">
    <source>
        <dbReference type="SAM" id="SignalP"/>
    </source>
</evidence>
<protein>
    <submittedName>
        <fullName evidence="5">Uncharacterized protein</fullName>
    </submittedName>
</protein>
<dbReference type="Pfam" id="PF13387">
    <property type="entry name" value="Lnb_N"/>
    <property type="match status" value="1"/>
</dbReference>
<feature type="domain" description="Lnb N-terminal periplasmic" evidence="3">
    <location>
        <begin position="28"/>
        <end position="163"/>
    </location>
</feature>
<keyword evidence="1" id="KW-0472">Membrane</keyword>
<dbReference type="InterPro" id="IPR057436">
    <property type="entry name" value="5TMH_Lnb"/>
</dbReference>
<dbReference type="InterPro" id="IPR025178">
    <property type="entry name" value="Lnb_N"/>
</dbReference>
<evidence type="ECO:0000259" key="4">
    <source>
        <dbReference type="Pfam" id="PF25221"/>
    </source>
</evidence>
<feature type="transmembrane region" description="Helical" evidence="1">
    <location>
        <begin position="372"/>
        <end position="391"/>
    </location>
</feature>
<organism evidence="5 6">
    <name type="scientific">Runella rosea</name>
    <dbReference type="NCBI Taxonomy" id="2259595"/>
    <lineage>
        <taxon>Bacteria</taxon>
        <taxon>Pseudomonadati</taxon>
        <taxon>Bacteroidota</taxon>
        <taxon>Cytophagia</taxon>
        <taxon>Cytophagales</taxon>
        <taxon>Spirosomataceae</taxon>
        <taxon>Runella</taxon>
    </lineage>
</organism>
<evidence type="ECO:0000256" key="1">
    <source>
        <dbReference type="SAM" id="Phobius"/>
    </source>
</evidence>
<feature type="transmembrane region" description="Helical" evidence="1">
    <location>
        <begin position="344"/>
        <end position="366"/>
    </location>
</feature>
<feature type="transmembrane region" description="Helical" evidence="1">
    <location>
        <begin position="293"/>
        <end position="312"/>
    </location>
</feature>
<evidence type="ECO:0000313" key="6">
    <source>
        <dbReference type="Proteomes" id="UP000251993"/>
    </source>
</evidence>
<evidence type="ECO:0000259" key="3">
    <source>
        <dbReference type="Pfam" id="PF13387"/>
    </source>
</evidence>
<feature type="transmembrane region" description="Helical" evidence="1">
    <location>
        <begin position="264"/>
        <end position="281"/>
    </location>
</feature>
<dbReference type="EMBL" id="CP030850">
    <property type="protein sequence ID" value="AXE16773.1"/>
    <property type="molecule type" value="Genomic_DNA"/>
</dbReference>
<keyword evidence="6" id="KW-1185">Reference proteome</keyword>
<dbReference type="KEGG" id="run:DR864_03005"/>
<sequence>MSLKVRLFLGVFLFASQVAFPQLTTNSSISLITVGSGQEVFTAFGHSALRISDPDLGIDNIYNYGTFSFNKGFYLRFTKGELNFWLSTAPFYRAFYSWTVYENRTVTQQVLNLNHNQKNALFGYLENNALPQNSVYRYDYFYDNCSNRIDAALKKVLGENIKFSPESIAQKHNTTGTSIRQLTHGYLLQNPWGELGIETCLGIDMDKKITADQFKFLPDYLMWNYDEAKIRSNGTWEPLVKEKVVLFQALNNASPPNHQFSPKAIFGFVLVLSCLLSLPALHKTLFARLFDFTLFLTSGAVGLLLLFLWFFTTHHSQINLNILWANPFNLVVSFLLFSKKRSPIFLKMSLVNGLLLALVLVFWTILPQRLNNAYLLICFTLLIRCFANYWFSKASSNKIKTAQSIKGL</sequence>
<keyword evidence="2" id="KW-0732">Signal</keyword>
<reference evidence="5 6" key="1">
    <citation type="submission" date="2018-07" db="EMBL/GenBank/DDBJ databases">
        <title>Genome sequencing of Runella.</title>
        <authorList>
            <person name="Baek M.-G."/>
            <person name="Yi H."/>
        </authorList>
    </citation>
    <scope>NUCLEOTIDE SEQUENCE [LARGE SCALE GENOMIC DNA]</scope>
    <source>
        <strain evidence="5 6">HYN0085</strain>
    </source>
</reference>
<dbReference type="OrthoDB" id="319167at2"/>
<dbReference type="Proteomes" id="UP000251993">
    <property type="component" value="Chromosome"/>
</dbReference>
<proteinExistence type="predicted"/>
<name>A0A344TDQ2_9BACT</name>
<gene>
    <name evidence="5" type="ORF">DR864_03005</name>
</gene>
<feature type="chain" id="PRO_5016972153" evidence="2">
    <location>
        <begin position="22"/>
        <end position="408"/>
    </location>
</feature>
<keyword evidence="1" id="KW-1133">Transmembrane helix</keyword>
<feature type="domain" description="Lnb-like transmembrane" evidence="4">
    <location>
        <begin position="259"/>
        <end position="393"/>
    </location>
</feature>
<feature type="signal peptide" evidence="2">
    <location>
        <begin position="1"/>
        <end position="21"/>
    </location>
</feature>
<dbReference type="Pfam" id="PF25221">
    <property type="entry name" value="5TMH_Lnb"/>
    <property type="match status" value="1"/>
</dbReference>
<dbReference type="AlphaFoldDB" id="A0A344TDQ2"/>
<evidence type="ECO:0000313" key="5">
    <source>
        <dbReference type="EMBL" id="AXE16773.1"/>
    </source>
</evidence>
<accession>A0A344TDQ2</accession>